<feature type="transmembrane region" description="Helical" evidence="1">
    <location>
        <begin position="64"/>
        <end position="86"/>
    </location>
</feature>
<dbReference type="Proteomes" id="UP000286997">
    <property type="component" value="Unassembled WGS sequence"/>
</dbReference>
<sequence length="246" mass="25756">MKAETRAFPASGQTRIPFAILLSFLAGCADSIGFLAFAELFMSFMSGNTTRFGVAISLGEWDNAIRVGTTILVFCLGAFSGTLLAAAVGHWRLAVLLGLQAALLGIGMTLPRGPMAFPFHAYPIVFALGLQNAVLQDEEGRSIALTYVTGAVVRFGTGLANMLLGHPAASFWLQAPLWLALTVGAVVGGTLHQFYGESAFLVPALLAAILATVSLVLTLLYGDSRYVSSDRAPPPDAAPTAPPATR</sequence>
<accession>A0A3S2VL34</accession>
<organism evidence="2 3">
    <name type="scientific">Methylobacterium oryzihabitans</name>
    <dbReference type="NCBI Taxonomy" id="2499852"/>
    <lineage>
        <taxon>Bacteria</taxon>
        <taxon>Pseudomonadati</taxon>
        <taxon>Pseudomonadota</taxon>
        <taxon>Alphaproteobacteria</taxon>
        <taxon>Hyphomicrobiales</taxon>
        <taxon>Methylobacteriaceae</taxon>
        <taxon>Methylobacterium</taxon>
    </lineage>
</organism>
<reference evidence="2 3" key="1">
    <citation type="submission" date="2019-01" db="EMBL/GenBank/DDBJ databases">
        <authorList>
            <person name="Chen W.-M."/>
        </authorList>
    </citation>
    <scope>NUCLEOTIDE SEQUENCE [LARGE SCALE GENOMIC DNA]</scope>
    <source>
        <strain evidence="2 3">TER-1</strain>
    </source>
</reference>
<dbReference type="PROSITE" id="PS51257">
    <property type="entry name" value="PROKAR_LIPOPROTEIN"/>
    <property type="match status" value="1"/>
</dbReference>
<keyword evidence="1" id="KW-1133">Transmembrane helix</keyword>
<keyword evidence="1" id="KW-0812">Transmembrane</keyword>
<comment type="caution">
    <text evidence="2">The sequence shown here is derived from an EMBL/GenBank/DDBJ whole genome shotgun (WGS) entry which is preliminary data.</text>
</comment>
<keyword evidence="1" id="KW-0472">Membrane</keyword>
<dbReference type="InterPro" id="IPR010699">
    <property type="entry name" value="DUF1275"/>
</dbReference>
<feature type="transmembrane region" description="Helical" evidence="1">
    <location>
        <begin position="20"/>
        <end position="44"/>
    </location>
</feature>
<proteinExistence type="predicted"/>
<dbReference type="PANTHER" id="PTHR37314">
    <property type="entry name" value="SLR0142 PROTEIN"/>
    <property type="match status" value="1"/>
</dbReference>
<keyword evidence="3" id="KW-1185">Reference proteome</keyword>
<evidence type="ECO:0000256" key="1">
    <source>
        <dbReference type="SAM" id="Phobius"/>
    </source>
</evidence>
<evidence type="ECO:0000313" key="3">
    <source>
        <dbReference type="Proteomes" id="UP000286997"/>
    </source>
</evidence>
<dbReference type="RefSeq" id="WP_127732421.1">
    <property type="nucleotide sequence ID" value="NZ_SACP01000022.1"/>
</dbReference>
<feature type="transmembrane region" description="Helical" evidence="1">
    <location>
        <begin position="144"/>
        <end position="164"/>
    </location>
</feature>
<feature type="transmembrane region" description="Helical" evidence="1">
    <location>
        <begin position="93"/>
        <end position="110"/>
    </location>
</feature>
<dbReference type="EMBL" id="SACP01000022">
    <property type="protein sequence ID" value="RVU15319.1"/>
    <property type="molecule type" value="Genomic_DNA"/>
</dbReference>
<feature type="transmembrane region" description="Helical" evidence="1">
    <location>
        <begin position="201"/>
        <end position="221"/>
    </location>
</feature>
<dbReference type="OrthoDB" id="885342at2"/>
<protein>
    <submittedName>
        <fullName evidence="2">DUF1275 domain-containing protein</fullName>
    </submittedName>
</protein>
<feature type="transmembrane region" description="Helical" evidence="1">
    <location>
        <begin position="176"/>
        <end position="195"/>
    </location>
</feature>
<gene>
    <name evidence="2" type="ORF">EOE48_19995</name>
</gene>
<dbReference type="Pfam" id="PF06912">
    <property type="entry name" value="DUF1275"/>
    <property type="match status" value="1"/>
</dbReference>
<name>A0A3S2VL34_9HYPH</name>
<dbReference type="AlphaFoldDB" id="A0A3S2VL34"/>
<dbReference type="PANTHER" id="PTHR37314:SF4">
    <property type="entry name" value="UPF0700 TRANSMEMBRANE PROTEIN YOAK"/>
    <property type="match status" value="1"/>
</dbReference>
<evidence type="ECO:0000313" key="2">
    <source>
        <dbReference type="EMBL" id="RVU15319.1"/>
    </source>
</evidence>